<feature type="transmembrane region" description="Helical" evidence="1">
    <location>
        <begin position="30"/>
        <end position="49"/>
    </location>
</feature>
<feature type="transmembrane region" description="Helical" evidence="1">
    <location>
        <begin position="55"/>
        <end position="81"/>
    </location>
</feature>
<name>A0A1N6X8B1_9GAMM</name>
<evidence type="ECO:0000313" key="2">
    <source>
        <dbReference type="EMBL" id="SIQ98594.1"/>
    </source>
</evidence>
<dbReference type="RefSeq" id="WP_076465993.1">
    <property type="nucleotide sequence ID" value="NZ_FTMN01000013.1"/>
</dbReference>
<evidence type="ECO:0000313" key="3">
    <source>
        <dbReference type="Proteomes" id="UP000186895"/>
    </source>
</evidence>
<gene>
    <name evidence="2" type="ORF">SAMN05421647_11314</name>
</gene>
<reference evidence="2 3" key="1">
    <citation type="submission" date="2017-01" db="EMBL/GenBank/DDBJ databases">
        <authorList>
            <person name="Mah S.A."/>
            <person name="Swanson W.J."/>
            <person name="Moy G.W."/>
            <person name="Vacquier V.D."/>
        </authorList>
    </citation>
    <scope>NUCLEOTIDE SEQUENCE [LARGE SCALE GENOMIC DNA]</scope>
    <source>
        <strain evidence="2 3">DSM 7027</strain>
    </source>
</reference>
<keyword evidence="3" id="KW-1185">Reference proteome</keyword>
<keyword evidence="1" id="KW-0812">Transmembrane</keyword>
<proteinExistence type="predicted"/>
<sequence length="106" mass="12476">MASAMTEQEQIVEGHISRLKWWITAQPTRFLGMSGEPFAAMVLIPVFPFPGFIKFVMFLVMLNIIMSLIFRKTMVTFLIWIKRQITDNRMRVYSVKDSKARFNGYY</sequence>
<dbReference type="Proteomes" id="UP000186895">
    <property type="component" value="Unassembled WGS sequence"/>
</dbReference>
<keyword evidence="1" id="KW-1133">Transmembrane helix</keyword>
<evidence type="ECO:0000256" key="1">
    <source>
        <dbReference type="SAM" id="Phobius"/>
    </source>
</evidence>
<dbReference type="AlphaFoldDB" id="A0A1N6X8B1"/>
<accession>A0A1N6X8B1</accession>
<organism evidence="2 3">
    <name type="scientific">Marinobacterium stanieri</name>
    <dbReference type="NCBI Taxonomy" id="49186"/>
    <lineage>
        <taxon>Bacteria</taxon>
        <taxon>Pseudomonadati</taxon>
        <taxon>Pseudomonadota</taxon>
        <taxon>Gammaproteobacteria</taxon>
        <taxon>Oceanospirillales</taxon>
        <taxon>Oceanospirillaceae</taxon>
        <taxon>Marinobacterium</taxon>
    </lineage>
</organism>
<dbReference type="EMBL" id="FTMN01000013">
    <property type="protein sequence ID" value="SIQ98594.1"/>
    <property type="molecule type" value="Genomic_DNA"/>
</dbReference>
<keyword evidence="1" id="KW-0472">Membrane</keyword>
<protein>
    <submittedName>
        <fullName evidence="2">Uncharacterized protein</fullName>
    </submittedName>
</protein>
<dbReference type="STRING" id="49186.SAMN05421647_11314"/>